<dbReference type="PANTHER" id="PTHR39324:SF1">
    <property type="entry name" value="CALCIUM DODECIN"/>
    <property type="match status" value="1"/>
</dbReference>
<dbReference type="RefSeq" id="WP_312747769.1">
    <property type="nucleotide sequence ID" value="NZ_CP116968.1"/>
</dbReference>
<gene>
    <name evidence="1" type="ORF">PQG83_05890</name>
</gene>
<reference evidence="1 2" key="1">
    <citation type="submission" date="2023-01" db="EMBL/GenBank/DDBJ databases">
        <title>Cultivation and genomic characterization of new, ubiquitous marine nitrite-oxidizing bacteria from the Nitrospirales.</title>
        <authorList>
            <person name="Mueller A.J."/>
            <person name="Daebeler A."/>
            <person name="Herbold C.W."/>
            <person name="Kirkegaard R.H."/>
            <person name="Daims H."/>
        </authorList>
    </citation>
    <scope>NUCLEOTIDE SEQUENCE [LARGE SCALE GENOMIC DNA]</scope>
    <source>
        <strain evidence="1 2">DK</strain>
    </source>
</reference>
<evidence type="ECO:0000313" key="1">
    <source>
        <dbReference type="EMBL" id="WNM63284.1"/>
    </source>
</evidence>
<dbReference type="Proteomes" id="UP001302494">
    <property type="component" value="Chromosome"/>
</dbReference>
<dbReference type="InterPro" id="IPR036694">
    <property type="entry name" value="Dodecin-like_sf"/>
</dbReference>
<dbReference type="PANTHER" id="PTHR39324">
    <property type="entry name" value="CALCIUM DODECIN"/>
    <property type="match status" value="1"/>
</dbReference>
<dbReference type="SUPFAM" id="SSF89807">
    <property type="entry name" value="Dodecin-like"/>
    <property type="match status" value="1"/>
</dbReference>
<sequence length="75" mass="8499">MSDQDHVYKTIEITGTSTTTEEHAIQHAVAKASQSIRHMRWFQVVETRGAIEEGKVSQWQVTLKIAFTLEPSAEK</sequence>
<dbReference type="InterPro" id="IPR025543">
    <property type="entry name" value="Dodecin-like"/>
</dbReference>
<dbReference type="AlphaFoldDB" id="A0AA96K4E7"/>
<proteinExistence type="predicted"/>
<name>A0AA96K4E7_9BACT</name>
<dbReference type="Gene3D" id="3.30.1660.10">
    <property type="entry name" value="Flavin-binding protein dodecin"/>
    <property type="match status" value="1"/>
</dbReference>
<keyword evidence="2" id="KW-1185">Reference proteome</keyword>
<organism evidence="1 2">
    <name type="scientific">Candidatus Nitrospira neomarina</name>
    <dbReference type="NCBI Taxonomy" id="3020899"/>
    <lineage>
        <taxon>Bacteria</taxon>
        <taxon>Pseudomonadati</taxon>
        <taxon>Nitrospirota</taxon>
        <taxon>Nitrospiria</taxon>
        <taxon>Nitrospirales</taxon>
        <taxon>Nitrospiraceae</taxon>
        <taxon>Nitrospira</taxon>
    </lineage>
</organism>
<dbReference type="EMBL" id="CP116968">
    <property type="protein sequence ID" value="WNM63284.1"/>
    <property type="molecule type" value="Genomic_DNA"/>
</dbReference>
<dbReference type="InterPro" id="IPR050049">
    <property type="entry name" value="Dodecin_bact"/>
</dbReference>
<evidence type="ECO:0000313" key="2">
    <source>
        <dbReference type="Proteomes" id="UP001302494"/>
    </source>
</evidence>
<dbReference type="NCBIfam" id="NF043052">
    <property type="entry name" value="DodecBact"/>
    <property type="match status" value="1"/>
</dbReference>
<dbReference type="KEGG" id="nneo:PQG83_05890"/>
<accession>A0AA96K4E7</accession>
<protein>
    <submittedName>
        <fullName evidence="1">Dodecin family protein</fullName>
    </submittedName>
</protein>
<dbReference type="Pfam" id="PF07311">
    <property type="entry name" value="Dodecin"/>
    <property type="match status" value="1"/>
</dbReference>
<dbReference type="InterPro" id="IPR009923">
    <property type="entry name" value="Dodecin"/>
</dbReference>